<dbReference type="EMBL" id="GBXM01040417">
    <property type="protein sequence ID" value="JAH68160.1"/>
    <property type="molecule type" value="Transcribed_RNA"/>
</dbReference>
<proteinExistence type="predicted"/>
<name>A0A0E9USG5_ANGAN</name>
<evidence type="ECO:0000313" key="1">
    <source>
        <dbReference type="EMBL" id="JAH68160.1"/>
    </source>
</evidence>
<protein>
    <submittedName>
        <fullName evidence="1">Uncharacterized protein</fullName>
    </submittedName>
</protein>
<organism evidence="1">
    <name type="scientific">Anguilla anguilla</name>
    <name type="common">European freshwater eel</name>
    <name type="synonym">Muraena anguilla</name>
    <dbReference type="NCBI Taxonomy" id="7936"/>
    <lineage>
        <taxon>Eukaryota</taxon>
        <taxon>Metazoa</taxon>
        <taxon>Chordata</taxon>
        <taxon>Craniata</taxon>
        <taxon>Vertebrata</taxon>
        <taxon>Euteleostomi</taxon>
        <taxon>Actinopterygii</taxon>
        <taxon>Neopterygii</taxon>
        <taxon>Teleostei</taxon>
        <taxon>Anguilliformes</taxon>
        <taxon>Anguillidae</taxon>
        <taxon>Anguilla</taxon>
    </lineage>
</organism>
<sequence>MGYQLICCRRGPDS</sequence>
<accession>A0A0E9USG5</accession>
<reference evidence="1" key="1">
    <citation type="submission" date="2014-11" db="EMBL/GenBank/DDBJ databases">
        <authorList>
            <person name="Amaro Gonzalez C."/>
        </authorList>
    </citation>
    <scope>NUCLEOTIDE SEQUENCE</scope>
</reference>
<reference evidence="1" key="2">
    <citation type="journal article" date="2015" name="Fish Shellfish Immunol.">
        <title>Early steps in the European eel (Anguilla anguilla)-Vibrio vulnificus interaction in the gills: Role of the RtxA13 toxin.</title>
        <authorList>
            <person name="Callol A."/>
            <person name="Pajuelo D."/>
            <person name="Ebbesson L."/>
            <person name="Teles M."/>
            <person name="MacKenzie S."/>
            <person name="Amaro C."/>
        </authorList>
    </citation>
    <scope>NUCLEOTIDE SEQUENCE</scope>
</reference>